<dbReference type="Gene3D" id="3.40.50.12370">
    <property type="match status" value="1"/>
</dbReference>
<gene>
    <name evidence="3" type="ORF">dsat_1661</name>
</gene>
<name>S7UUV3_9BACT</name>
<reference evidence="3 4" key="1">
    <citation type="journal article" date="2013" name="Genome Announc.">
        <title>Draft genome sequences for three mercury-methylating, sulfate-reducing bacteria.</title>
        <authorList>
            <person name="Brown S.D."/>
            <person name="Hurt R.A.Jr."/>
            <person name="Gilmour C.C."/>
            <person name="Elias D.A."/>
        </authorList>
    </citation>
    <scope>NUCLEOTIDE SEQUENCE [LARGE SCALE GENOMIC DNA]</scope>
    <source>
        <strain evidence="3 4">DSM 16529</strain>
    </source>
</reference>
<dbReference type="InterPro" id="IPR006016">
    <property type="entry name" value="UspA"/>
</dbReference>
<organism evidence="3 4">
    <name type="scientific">Alkalidesulfovibrio alkalitolerans DSM 16529</name>
    <dbReference type="NCBI Taxonomy" id="1121439"/>
    <lineage>
        <taxon>Bacteria</taxon>
        <taxon>Pseudomonadati</taxon>
        <taxon>Thermodesulfobacteriota</taxon>
        <taxon>Desulfovibrionia</taxon>
        <taxon>Desulfovibrionales</taxon>
        <taxon>Desulfovibrionaceae</taxon>
        <taxon>Alkalidesulfovibrio</taxon>
    </lineage>
</organism>
<comment type="similarity">
    <text evidence="1">Belongs to the universal stress protein A family.</text>
</comment>
<evidence type="ECO:0000256" key="1">
    <source>
        <dbReference type="ARBA" id="ARBA00008791"/>
    </source>
</evidence>
<evidence type="ECO:0000313" key="3">
    <source>
        <dbReference type="EMBL" id="EPR36133.1"/>
    </source>
</evidence>
<sequence length="292" mass="33241">MEKHLLLAVSGDRAASYNLRFVKNFFTQFCDLRITLLYVAPRPASWTFDETREPEQAALAEMEEAKKAHSHEALEKAWEWLTYRACDPDKVSKKVVHSKLGTVHEIIHEAHRGLYDAVVLGRRGLSWFEELVQDSVSHKILWNDLTFPIWICRRPDEQERRNVLLCVDSSMPAMRVADHVGFILGEKEPHTVTLFHVRPMGVQLSPQVEEMIIGAEKALLDNGFPEKRIEIRIVEGRDVAETIVQEAHSKNYAVVATGRTIDHPSAIGTLVPTSVTTKLLRSLTRCSLWISK</sequence>
<proteinExistence type="inferred from homology"/>
<dbReference type="PATRIC" id="fig|1121439.3.peg.43"/>
<dbReference type="AlphaFoldDB" id="S7UUV3"/>
<dbReference type="SUPFAM" id="SSF52402">
    <property type="entry name" value="Adenine nucleotide alpha hydrolases-like"/>
    <property type="match status" value="2"/>
</dbReference>
<comment type="caution">
    <text evidence="3">The sequence shown here is derived from an EMBL/GenBank/DDBJ whole genome shotgun (WGS) entry which is preliminary data.</text>
</comment>
<feature type="domain" description="UspA" evidence="2">
    <location>
        <begin position="3"/>
        <end position="142"/>
    </location>
</feature>
<dbReference type="RefSeq" id="WP_020885547.1">
    <property type="nucleotide sequence ID" value="NZ_ATHI01000001.1"/>
</dbReference>
<protein>
    <submittedName>
        <fullName evidence="3">UspA domain-containing protein</fullName>
    </submittedName>
</protein>
<dbReference type="PANTHER" id="PTHR46268:SF6">
    <property type="entry name" value="UNIVERSAL STRESS PROTEIN UP12"/>
    <property type="match status" value="1"/>
</dbReference>
<dbReference type="eggNOG" id="COG0589">
    <property type="taxonomic scope" value="Bacteria"/>
</dbReference>
<dbReference type="OrthoDB" id="5430193at2"/>
<accession>S7UUV3</accession>
<dbReference type="Proteomes" id="UP000014975">
    <property type="component" value="Unassembled WGS sequence"/>
</dbReference>
<dbReference type="Pfam" id="PF00582">
    <property type="entry name" value="Usp"/>
    <property type="match status" value="1"/>
</dbReference>
<dbReference type="CDD" id="cd00293">
    <property type="entry name" value="USP-like"/>
    <property type="match status" value="2"/>
</dbReference>
<dbReference type="STRING" id="1121439.dsat_1661"/>
<evidence type="ECO:0000259" key="2">
    <source>
        <dbReference type="Pfam" id="PF00582"/>
    </source>
</evidence>
<dbReference type="PANTHER" id="PTHR46268">
    <property type="entry name" value="STRESS RESPONSE PROTEIN NHAX"/>
    <property type="match status" value="1"/>
</dbReference>
<keyword evidence="4" id="KW-1185">Reference proteome</keyword>
<dbReference type="EMBL" id="ATHI01000001">
    <property type="protein sequence ID" value="EPR36133.1"/>
    <property type="molecule type" value="Genomic_DNA"/>
</dbReference>
<evidence type="ECO:0000313" key="4">
    <source>
        <dbReference type="Proteomes" id="UP000014975"/>
    </source>
</evidence>